<protein>
    <submittedName>
        <fullName evidence="12">HAD-IC family P-type ATPase</fullName>
    </submittedName>
</protein>
<feature type="transmembrane region" description="Helical" evidence="10">
    <location>
        <begin position="86"/>
        <end position="106"/>
    </location>
</feature>
<evidence type="ECO:0000256" key="9">
    <source>
        <dbReference type="ARBA" id="ARBA00023136"/>
    </source>
</evidence>
<evidence type="ECO:0000256" key="4">
    <source>
        <dbReference type="ARBA" id="ARBA00022692"/>
    </source>
</evidence>
<proteinExistence type="inferred from homology"/>
<dbReference type="SUPFAM" id="SSF81665">
    <property type="entry name" value="Calcium ATPase, transmembrane domain M"/>
    <property type="match status" value="1"/>
</dbReference>
<keyword evidence="6" id="KW-0067">ATP-binding</keyword>
<feature type="transmembrane region" description="Helical" evidence="10">
    <location>
        <begin position="769"/>
        <end position="789"/>
    </location>
</feature>
<keyword evidence="9 10" id="KW-0472">Membrane</keyword>
<dbReference type="Pfam" id="PF00689">
    <property type="entry name" value="Cation_ATPase_C"/>
    <property type="match status" value="1"/>
</dbReference>
<dbReference type="InterPro" id="IPR059000">
    <property type="entry name" value="ATPase_P-type_domA"/>
</dbReference>
<evidence type="ECO:0000313" key="13">
    <source>
        <dbReference type="Proteomes" id="UP000736373"/>
    </source>
</evidence>
<evidence type="ECO:0000256" key="8">
    <source>
        <dbReference type="ARBA" id="ARBA00022989"/>
    </source>
</evidence>
<dbReference type="SUPFAM" id="SSF56784">
    <property type="entry name" value="HAD-like"/>
    <property type="match status" value="1"/>
</dbReference>
<evidence type="ECO:0000256" key="1">
    <source>
        <dbReference type="ARBA" id="ARBA00004651"/>
    </source>
</evidence>
<dbReference type="InterPro" id="IPR001757">
    <property type="entry name" value="P_typ_ATPase"/>
</dbReference>
<gene>
    <name evidence="12" type="ORF">F6X42_38195</name>
</gene>
<dbReference type="InterPro" id="IPR004014">
    <property type="entry name" value="ATPase_P-typ_cation-transptr_N"/>
</dbReference>
<feature type="transmembrane region" description="Helical" evidence="10">
    <location>
        <begin position="698"/>
        <end position="722"/>
    </location>
</feature>
<evidence type="ECO:0000256" key="6">
    <source>
        <dbReference type="ARBA" id="ARBA00022840"/>
    </source>
</evidence>
<dbReference type="SMART" id="SM00831">
    <property type="entry name" value="Cation_ATPase_N"/>
    <property type="match status" value="1"/>
</dbReference>
<dbReference type="PANTHER" id="PTHR43294:SF21">
    <property type="entry name" value="CATION TRANSPORTING ATPASE"/>
    <property type="match status" value="1"/>
</dbReference>
<dbReference type="PRINTS" id="PR00119">
    <property type="entry name" value="CATATPASE"/>
</dbReference>
<keyword evidence="8 10" id="KW-1133">Transmembrane helix</keyword>
<feature type="transmembrane region" description="Helical" evidence="10">
    <location>
        <begin position="839"/>
        <end position="857"/>
    </location>
</feature>
<dbReference type="Pfam" id="PF00122">
    <property type="entry name" value="E1-E2_ATPase"/>
    <property type="match status" value="1"/>
</dbReference>
<evidence type="ECO:0000256" key="7">
    <source>
        <dbReference type="ARBA" id="ARBA00022967"/>
    </source>
</evidence>
<evidence type="ECO:0000256" key="10">
    <source>
        <dbReference type="SAM" id="Phobius"/>
    </source>
</evidence>
<dbReference type="PRINTS" id="PR00120">
    <property type="entry name" value="HATPASE"/>
</dbReference>
<feature type="transmembrane region" description="Helical" evidence="10">
    <location>
        <begin position="801"/>
        <end position="819"/>
    </location>
</feature>
<dbReference type="SFLD" id="SFLDF00027">
    <property type="entry name" value="p-type_atpase"/>
    <property type="match status" value="1"/>
</dbReference>
<evidence type="ECO:0000256" key="5">
    <source>
        <dbReference type="ARBA" id="ARBA00022741"/>
    </source>
</evidence>
<dbReference type="Gene3D" id="1.20.1110.10">
    <property type="entry name" value="Calcium-transporting ATPase, transmembrane domain"/>
    <property type="match status" value="1"/>
</dbReference>
<sequence>MKNPRPQGEESAWYAVTAEEAAKQLGVNTQSGLGIPEAAERLQRYGPNRLPEAGKQSLLMKFLGQFNNILVYVLLGAGFVKLMLGLWIDASIILGVVVINALLGFIQEGKAEKALDSIRNMLSAEARTLRASETRMIASDQLVPGDVVLLESGDKVPADLRLTDVKNLRMEEAALTGESVPSDKSVTPVAAHATVGDRHSMAYSGTLVVSGRGTGLVVATGSETELGRINQMLAAVNSLETPLLRQIKKFGYAITAVIFVIGALVFAYGRWVEGLPFVEIFQAVVGIAVSLIPEGLPAIITITLAIGVQRMAQRNAIIRRLPAVETLGSVSRICSDKTGTLTLMEMMVVSAVTAETTYQVEGDGYAPDGRVLRDGAPANQDPVLDLMGRVSMLCNDAELRKEEGVWKVEGDPTEGALYPFATKIGLERQTQQTAYRRVDAIPFESEHRFMATLNEAADGGQFLLVKGAPEVILEHCDRQQTRDGPQPIDLGHFLKASDQLAAQGERVLALAWLEHPGLADRNLSPVDLPKTLVLLGLVGLLDPPRKEAIEAVKECHAGGIRVTMITGDHRITAAAIAKMLGIGDGKTALTGVEIEAMNNAALQEAVQKVDVFARASPEHKLRLVKAIQANNQVVAMTGDGVNDAPALKKADIGVAMGIKGTEVTKEAAEMVLADDNFASITAAVREGRTVYNNIEKAILFMLPTNVAQAAVIMVAILVGFTMPITAPQVLWVNMVTSVALGLVISFEPHELDVMRRPPGVAGRPILTRFGIWRVIFVGLSLLALTLWSFFWMKAQDAPDELARTVAVNTLTIGQIFYLLNTRYLVDSSLSIKAHLGNRYLPMGIGALVVLQLMFTYALPLQDLFGTMAIPLRIWPRLFLGGFVFFLVVEAEKWIIRRWRASKPALATT</sequence>
<dbReference type="NCBIfam" id="TIGR01494">
    <property type="entry name" value="ATPase_P-type"/>
    <property type="match status" value="2"/>
</dbReference>
<dbReference type="InterPro" id="IPR023298">
    <property type="entry name" value="ATPase_P-typ_TM_dom_sf"/>
</dbReference>
<feature type="domain" description="Cation-transporting P-type ATPase N-terminal" evidence="11">
    <location>
        <begin position="12"/>
        <end position="86"/>
    </location>
</feature>
<evidence type="ECO:0000313" key="12">
    <source>
        <dbReference type="EMBL" id="MBC8752074.1"/>
    </source>
</evidence>
<dbReference type="SUPFAM" id="SSF81660">
    <property type="entry name" value="Metal cation-transporting ATPase, ATP-binding domain N"/>
    <property type="match status" value="1"/>
</dbReference>
<dbReference type="Gene3D" id="3.40.50.1000">
    <property type="entry name" value="HAD superfamily/HAD-like"/>
    <property type="match status" value="1"/>
</dbReference>
<dbReference type="InterPro" id="IPR018303">
    <property type="entry name" value="ATPase_P-typ_P_site"/>
</dbReference>
<dbReference type="InterPro" id="IPR050510">
    <property type="entry name" value="Cation_transp_ATPase_P-type"/>
</dbReference>
<dbReference type="PANTHER" id="PTHR43294">
    <property type="entry name" value="SODIUM/POTASSIUM-TRANSPORTING ATPASE SUBUNIT ALPHA"/>
    <property type="match status" value="1"/>
</dbReference>
<comment type="similarity">
    <text evidence="2">Belongs to the cation transport ATPase (P-type) (TC 3.A.3) family. Type IIA subfamily.</text>
</comment>
<evidence type="ECO:0000259" key="11">
    <source>
        <dbReference type="SMART" id="SM00831"/>
    </source>
</evidence>
<dbReference type="Proteomes" id="UP000736373">
    <property type="component" value="Unassembled WGS sequence"/>
</dbReference>
<dbReference type="PROSITE" id="PS00154">
    <property type="entry name" value="ATPASE_E1_E2"/>
    <property type="match status" value="1"/>
</dbReference>
<evidence type="ECO:0000256" key="3">
    <source>
        <dbReference type="ARBA" id="ARBA00022475"/>
    </source>
</evidence>
<feature type="transmembrane region" description="Helical" evidence="10">
    <location>
        <begin position="728"/>
        <end position="748"/>
    </location>
</feature>
<dbReference type="EMBL" id="VZQQ01000080">
    <property type="protein sequence ID" value="MBC8752074.1"/>
    <property type="molecule type" value="Genomic_DNA"/>
</dbReference>
<comment type="subcellular location">
    <subcellularLocation>
        <location evidence="1">Cell membrane</location>
        <topology evidence="1">Multi-pass membrane protein</topology>
    </subcellularLocation>
</comment>
<keyword evidence="4 10" id="KW-0812">Transmembrane</keyword>
<dbReference type="Gene3D" id="3.40.1110.10">
    <property type="entry name" value="Calcium-transporting ATPase, cytoplasmic domain N"/>
    <property type="match status" value="1"/>
</dbReference>
<dbReference type="Pfam" id="PF13246">
    <property type="entry name" value="Cation_ATPase"/>
    <property type="match status" value="1"/>
</dbReference>
<dbReference type="Pfam" id="PF00690">
    <property type="entry name" value="Cation_ATPase_N"/>
    <property type="match status" value="1"/>
</dbReference>
<organism evidence="12 13">
    <name type="scientific">Paraburkholderia podalyriae</name>
    <dbReference type="NCBI Taxonomy" id="1938811"/>
    <lineage>
        <taxon>Bacteria</taxon>
        <taxon>Pseudomonadati</taxon>
        <taxon>Pseudomonadota</taxon>
        <taxon>Betaproteobacteria</taxon>
        <taxon>Burkholderiales</taxon>
        <taxon>Burkholderiaceae</taxon>
        <taxon>Paraburkholderia</taxon>
    </lineage>
</organism>
<dbReference type="InterPro" id="IPR006068">
    <property type="entry name" value="ATPase_P-typ_cation-transptr_C"/>
</dbReference>
<dbReference type="InterPro" id="IPR044492">
    <property type="entry name" value="P_typ_ATPase_HD_dom"/>
</dbReference>
<accession>A0ABR7Q0Y3</accession>
<dbReference type="InterPro" id="IPR023299">
    <property type="entry name" value="ATPase_P-typ_cyto_dom_N"/>
</dbReference>
<dbReference type="Gene3D" id="2.70.150.10">
    <property type="entry name" value="Calcium-transporting ATPase, cytoplasmic transduction domain A"/>
    <property type="match status" value="1"/>
</dbReference>
<feature type="transmembrane region" description="Helical" evidence="10">
    <location>
        <begin position="58"/>
        <end position="80"/>
    </location>
</feature>
<keyword evidence="5" id="KW-0547">Nucleotide-binding</keyword>
<feature type="transmembrane region" description="Helical" evidence="10">
    <location>
        <begin position="877"/>
        <end position="895"/>
    </location>
</feature>
<keyword evidence="3" id="KW-1003">Cell membrane</keyword>
<name>A0ABR7Q0Y3_9BURK</name>
<comment type="caution">
    <text evidence="12">The sequence shown here is derived from an EMBL/GenBank/DDBJ whole genome shotgun (WGS) entry which is preliminary data.</text>
</comment>
<reference evidence="12 13" key="1">
    <citation type="submission" date="2019-09" db="EMBL/GenBank/DDBJ databases">
        <title>Paraburkholderia podalyriae sp. nov., A South African Podalyria-associated rhizobium.</title>
        <authorList>
            <person name="Mavima L."/>
            <person name="Beukes C.W."/>
            <person name="Palmer M."/>
            <person name="De Meyer S.E."/>
            <person name="James E.K."/>
            <person name="Maluk M."/>
            <person name="Avontuur J.R."/>
            <person name="Chan W.Y."/>
            <person name="Venter S.N."/>
            <person name="Steenkamp E.T."/>
        </authorList>
    </citation>
    <scope>NUCLEOTIDE SEQUENCE [LARGE SCALE GENOMIC DNA]</scope>
    <source>
        <strain evidence="12 13">WC7.3b</strain>
    </source>
</reference>
<keyword evidence="13" id="KW-1185">Reference proteome</keyword>
<evidence type="ECO:0000256" key="2">
    <source>
        <dbReference type="ARBA" id="ARBA00005675"/>
    </source>
</evidence>
<dbReference type="SFLD" id="SFLDG00002">
    <property type="entry name" value="C1.7:_P-type_atpase_like"/>
    <property type="match status" value="1"/>
</dbReference>
<dbReference type="Pfam" id="PF08282">
    <property type="entry name" value="Hydrolase_3"/>
    <property type="match status" value="1"/>
</dbReference>
<dbReference type="InterPro" id="IPR023214">
    <property type="entry name" value="HAD_sf"/>
</dbReference>
<dbReference type="SUPFAM" id="SSF81653">
    <property type="entry name" value="Calcium ATPase, transduction domain A"/>
    <property type="match status" value="1"/>
</dbReference>
<dbReference type="InterPro" id="IPR008250">
    <property type="entry name" value="ATPase_P-typ_transduc_dom_A_sf"/>
</dbReference>
<feature type="transmembrane region" description="Helical" evidence="10">
    <location>
        <begin position="250"/>
        <end position="268"/>
    </location>
</feature>
<dbReference type="InterPro" id="IPR036412">
    <property type="entry name" value="HAD-like_sf"/>
</dbReference>
<dbReference type="SFLD" id="SFLDS00003">
    <property type="entry name" value="Haloacid_Dehalogenase"/>
    <property type="match status" value="1"/>
</dbReference>
<keyword evidence="7" id="KW-1278">Translocase</keyword>
<feature type="transmembrane region" description="Helical" evidence="10">
    <location>
        <begin position="280"/>
        <end position="306"/>
    </location>
</feature>